<dbReference type="AlphaFoldDB" id="A0A8H5HW84"/>
<evidence type="ECO:0000313" key="2">
    <source>
        <dbReference type="Proteomes" id="UP000518752"/>
    </source>
</evidence>
<accession>A0A8H5HW84</accession>
<evidence type="ECO:0000313" key="1">
    <source>
        <dbReference type="EMBL" id="KAF5390706.1"/>
    </source>
</evidence>
<comment type="caution">
    <text evidence="1">The sequence shown here is derived from an EMBL/GenBank/DDBJ whole genome shotgun (WGS) entry which is preliminary data.</text>
</comment>
<organism evidence="1 2">
    <name type="scientific">Collybiopsis confluens</name>
    <dbReference type="NCBI Taxonomy" id="2823264"/>
    <lineage>
        <taxon>Eukaryota</taxon>
        <taxon>Fungi</taxon>
        <taxon>Dikarya</taxon>
        <taxon>Basidiomycota</taxon>
        <taxon>Agaricomycotina</taxon>
        <taxon>Agaricomycetes</taxon>
        <taxon>Agaricomycetidae</taxon>
        <taxon>Agaricales</taxon>
        <taxon>Marasmiineae</taxon>
        <taxon>Omphalotaceae</taxon>
        <taxon>Collybiopsis</taxon>
    </lineage>
</organism>
<protein>
    <submittedName>
        <fullName evidence="1">Uncharacterized protein</fullName>
    </submittedName>
</protein>
<sequence length="135" mass="14590">MELMPRYPQPFTLSEAALLDVLTISEEITRLQLSLRRLMDTQAMLKQVIQEAGSPEEADADIVQAFKENQGVIGSQEERILILKLALSDKGVGTAATHYDIESSKAIPDALVEAPSSNIDIGGSLEVDDSGGLHL</sequence>
<reference evidence="1 2" key="1">
    <citation type="journal article" date="2020" name="ISME J.">
        <title>Uncovering the hidden diversity of litter-decomposition mechanisms in mushroom-forming fungi.</title>
        <authorList>
            <person name="Floudas D."/>
            <person name="Bentzer J."/>
            <person name="Ahren D."/>
            <person name="Johansson T."/>
            <person name="Persson P."/>
            <person name="Tunlid A."/>
        </authorList>
    </citation>
    <scope>NUCLEOTIDE SEQUENCE [LARGE SCALE GENOMIC DNA]</scope>
    <source>
        <strain evidence="1 2">CBS 406.79</strain>
    </source>
</reference>
<gene>
    <name evidence="1" type="ORF">D9757_002704</name>
</gene>
<dbReference type="OrthoDB" id="548474at2759"/>
<keyword evidence="2" id="KW-1185">Reference proteome</keyword>
<name>A0A8H5HW84_9AGAR</name>
<proteinExistence type="predicted"/>
<dbReference type="EMBL" id="JAACJN010000014">
    <property type="protein sequence ID" value="KAF5390706.1"/>
    <property type="molecule type" value="Genomic_DNA"/>
</dbReference>
<dbReference type="Proteomes" id="UP000518752">
    <property type="component" value="Unassembled WGS sequence"/>
</dbReference>